<reference evidence="2" key="1">
    <citation type="submission" date="2019-08" db="EMBL/GenBank/DDBJ databases">
        <title>The genome of the North American firefly Photinus pyralis.</title>
        <authorList>
            <consortium name="Photinus pyralis genome working group"/>
            <person name="Fallon T.R."/>
            <person name="Sander Lower S.E."/>
            <person name="Weng J.-K."/>
        </authorList>
    </citation>
    <scope>NUCLEOTIDE SEQUENCE</scope>
    <source>
        <strain evidence="2">TRF0915ILg1</strain>
        <tissue evidence="2">Whole body</tissue>
    </source>
</reference>
<evidence type="ECO:0008006" key="4">
    <source>
        <dbReference type="Google" id="ProtNLM"/>
    </source>
</evidence>
<evidence type="ECO:0000313" key="2">
    <source>
        <dbReference type="EMBL" id="KAF2889819.1"/>
    </source>
</evidence>
<name>A0A8K0CNR7_IGNLU</name>
<dbReference type="AlphaFoldDB" id="A0A8K0CNR7"/>
<feature type="signal peptide" evidence="1">
    <location>
        <begin position="1"/>
        <end position="18"/>
    </location>
</feature>
<gene>
    <name evidence="2" type="ORF">ILUMI_16354</name>
</gene>
<accession>A0A8K0CNR7</accession>
<evidence type="ECO:0000313" key="3">
    <source>
        <dbReference type="Proteomes" id="UP000801492"/>
    </source>
</evidence>
<proteinExistence type="predicted"/>
<sequence>MWLLISLCYIFSSTYVQGDCVEGCKQPTLFYNDLNCKPIFDSPGDCCPSHYNCPDTKEINDKKCRFHGKIYNIGDSLDDNEIYGNCKADCLCTEGYDGRAEFVCATLDCPEWLGYQANPGCYFTYEFDKCCSVGETCPPFNVTCKVSDKTFYEGEKFFPYDAKCTKCICRKGFKGKYEEPFCQKEACVVEINHQKDVKSFCAPSYLRLEDCCPYKWICPAVASDKVISAFKDAIKSSGPKCRFGQEELNIGDTFNRTSDNGGKVSCECRIPPYLTCIQNYEYE</sequence>
<dbReference type="EMBL" id="VTPC01062060">
    <property type="protein sequence ID" value="KAF2889819.1"/>
    <property type="molecule type" value="Genomic_DNA"/>
</dbReference>
<dbReference type="OrthoDB" id="365605at2759"/>
<comment type="caution">
    <text evidence="2">The sequence shown here is derived from an EMBL/GenBank/DDBJ whole genome shotgun (WGS) entry which is preliminary data.</text>
</comment>
<organism evidence="2 3">
    <name type="scientific">Ignelater luminosus</name>
    <name type="common">Cucubano</name>
    <name type="synonym">Pyrophorus luminosus</name>
    <dbReference type="NCBI Taxonomy" id="2038154"/>
    <lineage>
        <taxon>Eukaryota</taxon>
        <taxon>Metazoa</taxon>
        <taxon>Ecdysozoa</taxon>
        <taxon>Arthropoda</taxon>
        <taxon>Hexapoda</taxon>
        <taxon>Insecta</taxon>
        <taxon>Pterygota</taxon>
        <taxon>Neoptera</taxon>
        <taxon>Endopterygota</taxon>
        <taxon>Coleoptera</taxon>
        <taxon>Polyphaga</taxon>
        <taxon>Elateriformia</taxon>
        <taxon>Elateroidea</taxon>
        <taxon>Elateridae</taxon>
        <taxon>Agrypninae</taxon>
        <taxon>Pyrophorini</taxon>
        <taxon>Ignelater</taxon>
    </lineage>
</organism>
<protein>
    <recommendedName>
        <fullName evidence="4">VWFC domain-containing protein</fullName>
    </recommendedName>
</protein>
<dbReference type="Proteomes" id="UP000801492">
    <property type="component" value="Unassembled WGS sequence"/>
</dbReference>
<keyword evidence="1" id="KW-0732">Signal</keyword>
<feature type="chain" id="PRO_5035451461" description="VWFC domain-containing protein" evidence="1">
    <location>
        <begin position="19"/>
        <end position="283"/>
    </location>
</feature>
<keyword evidence="3" id="KW-1185">Reference proteome</keyword>
<evidence type="ECO:0000256" key="1">
    <source>
        <dbReference type="SAM" id="SignalP"/>
    </source>
</evidence>